<proteinExistence type="inferred from homology"/>
<organism evidence="10 11">
    <name type="scientific">Candidatus Scybalenecus merdavium</name>
    <dbReference type="NCBI Taxonomy" id="2840939"/>
    <lineage>
        <taxon>Bacteria</taxon>
        <taxon>Bacillati</taxon>
        <taxon>Bacillota</taxon>
        <taxon>Clostridia</taxon>
        <taxon>Eubacteriales</taxon>
        <taxon>Oscillospiraceae</taxon>
        <taxon>Oscillospiraceae incertae sedis</taxon>
        <taxon>Candidatus Scybalenecus</taxon>
    </lineage>
</organism>
<evidence type="ECO:0000256" key="4">
    <source>
        <dbReference type="ARBA" id="ARBA00022692"/>
    </source>
</evidence>
<reference evidence="10" key="2">
    <citation type="journal article" date="2021" name="PeerJ">
        <title>Extensive microbial diversity within the chicken gut microbiome revealed by metagenomics and culture.</title>
        <authorList>
            <person name="Gilroy R."/>
            <person name="Ravi A."/>
            <person name="Getino M."/>
            <person name="Pursley I."/>
            <person name="Horton D.L."/>
            <person name="Alikhan N.F."/>
            <person name="Baker D."/>
            <person name="Gharbi K."/>
            <person name="Hall N."/>
            <person name="Watson M."/>
            <person name="Adriaenssens E.M."/>
            <person name="Foster-Nyarko E."/>
            <person name="Jarju S."/>
            <person name="Secka A."/>
            <person name="Antonio M."/>
            <person name="Oren A."/>
            <person name="Chaudhuri R.R."/>
            <person name="La Ragione R."/>
            <person name="Hildebrand F."/>
            <person name="Pallen M.J."/>
        </authorList>
    </citation>
    <scope>NUCLEOTIDE SEQUENCE</scope>
    <source>
        <strain evidence="10">CHK176-6737</strain>
    </source>
</reference>
<dbReference type="InterPro" id="IPR024528">
    <property type="entry name" value="ThrE_2"/>
</dbReference>
<keyword evidence="5 8" id="KW-1133">Transmembrane helix</keyword>
<dbReference type="AlphaFoldDB" id="A0A9D1SPB9"/>
<keyword evidence="3" id="KW-0997">Cell inner membrane</keyword>
<evidence type="ECO:0000313" key="10">
    <source>
        <dbReference type="EMBL" id="HIU69426.1"/>
    </source>
</evidence>
<evidence type="ECO:0000256" key="7">
    <source>
        <dbReference type="ARBA" id="ARBA00034125"/>
    </source>
</evidence>
<dbReference type="PANTHER" id="PTHR34390:SF1">
    <property type="entry name" value="SUCCINATE TRANSPORTER SUBUNIT YJJB-RELATED"/>
    <property type="match status" value="1"/>
</dbReference>
<dbReference type="GO" id="GO:0005886">
    <property type="term" value="C:plasma membrane"/>
    <property type="evidence" value="ECO:0007669"/>
    <property type="project" value="UniProtKB-SubCell"/>
</dbReference>
<name>A0A9D1SPB9_9FIRM</name>
<accession>A0A9D1SPB9</accession>
<evidence type="ECO:0000259" key="9">
    <source>
        <dbReference type="Pfam" id="PF12821"/>
    </source>
</evidence>
<keyword evidence="2" id="KW-1003">Cell membrane</keyword>
<sequence>MKESLIQLLTAGIGTLGFSIYFRVSARNVAASTASGVLGWAVYLLVYHFSKSLFLANFVAACAVCGWSELMAHKLKTPVTIFLVTGCIPLLPGGLLYYTMDALLQNDTALFRANAADTLLVTFGLASGIVVTAILASHFRKRKKASKKPD</sequence>
<dbReference type="PANTHER" id="PTHR34390">
    <property type="entry name" value="UPF0442 PROTEIN YJJB-RELATED"/>
    <property type="match status" value="1"/>
</dbReference>
<feature type="transmembrane region" description="Helical" evidence="8">
    <location>
        <begin position="29"/>
        <end position="47"/>
    </location>
</feature>
<feature type="transmembrane region" description="Helical" evidence="8">
    <location>
        <begin position="6"/>
        <end position="22"/>
    </location>
</feature>
<reference evidence="10" key="1">
    <citation type="submission" date="2020-10" db="EMBL/GenBank/DDBJ databases">
        <authorList>
            <person name="Gilroy R."/>
        </authorList>
    </citation>
    <scope>NUCLEOTIDE SEQUENCE</scope>
    <source>
        <strain evidence="10">CHK176-6737</strain>
    </source>
</reference>
<feature type="domain" description="Threonine/Serine exporter ThrE" evidence="9">
    <location>
        <begin position="8"/>
        <end position="133"/>
    </location>
</feature>
<comment type="similarity">
    <text evidence="7">Belongs to the ThrE exporter (TC 2.A.79) family.</text>
</comment>
<evidence type="ECO:0000256" key="3">
    <source>
        <dbReference type="ARBA" id="ARBA00022519"/>
    </source>
</evidence>
<keyword evidence="6 8" id="KW-0472">Membrane</keyword>
<feature type="transmembrane region" description="Helical" evidence="8">
    <location>
        <begin position="79"/>
        <end position="99"/>
    </location>
</feature>
<comment type="caution">
    <text evidence="10">The sequence shown here is derived from an EMBL/GenBank/DDBJ whole genome shotgun (WGS) entry which is preliminary data.</text>
</comment>
<feature type="transmembrane region" description="Helical" evidence="8">
    <location>
        <begin position="119"/>
        <end position="139"/>
    </location>
</feature>
<dbReference type="InterPro" id="IPR050539">
    <property type="entry name" value="ThrE_Dicarb/AminoAcid_Exp"/>
</dbReference>
<evidence type="ECO:0000313" key="11">
    <source>
        <dbReference type="Proteomes" id="UP000824125"/>
    </source>
</evidence>
<keyword evidence="4 8" id="KW-0812">Transmembrane</keyword>
<evidence type="ECO:0000256" key="8">
    <source>
        <dbReference type="SAM" id="Phobius"/>
    </source>
</evidence>
<evidence type="ECO:0000256" key="6">
    <source>
        <dbReference type="ARBA" id="ARBA00023136"/>
    </source>
</evidence>
<protein>
    <submittedName>
        <fullName evidence="10">Threonine/serine exporter family protein</fullName>
    </submittedName>
</protein>
<dbReference type="Pfam" id="PF12821">
    <property type="entry name" value="ThrE_2"/>
    <property type="match status" value="1"/>
</dbReference>
<dbReference type="EMBL" id="DVNM01000031">
    <property type="protein sequence ID" value="HIU69426.1"/>
    <property type="molecule type" value="Genomic_DNA"/>
</dbReference>
<evidence type="ECO:0000256" key="2">
    <source>
        <dbReference type="ARBA" id="ARBA00022475"/>
    </source>
</evidence>
<evidence type="ECO:0000256" key="5">
    <source>
        <dbReference type="ARBA" id="ARBA00022989"/>
    </source>
</evidence>
<comment type="subcellular location">
    <subcellularLocation>
        <location evidence="1">Cell membrane</location>
        <topology evidence="1">Multi-pass membrane protein</topology>
    </subcellularLocation>
</comment>
<gene>
    <name evidence="10" type="ORF">IAD23_05640</name>
</gene>
<evidence type="ECO:0000256" key="1">
    <source>
        <dbReference type="ARBA" id="ARBA00004651"/>
    </source>
</evidence>
<dbReference type="Proteomes" id="UP000824125">
    <property type="component" value="Unassembled WGS sequence"/>
</dbReference>
<dbReference type="GO" id="GO:0015744">
    <property type="term" value="P:succinate transport"/>
    <property type="evidence" value="ECO:0007669"/>
    <property type="project" value="TreeGrafter"/>
</dbReference>
<feature type="transmembrane region" description="Helical" evidence="8">
    <location>
        <begin position="53"/>
        <end position="72"/>
    </location>
</feature>